<evidence type="ECO:0000313" key="3">
    <source>
        <dbReference type="Proteomes" id="UP000186469"/>
    </source>
</evidence>
<dbReference type="STRING" id="1121455.SAMN02745728_00913"/>
<keyword evidence="1" id="KW-0732">Signal</keyword>
<evidence type="ECO:0000313" key="2">
    <source>
        <dbReference type="EMBL" id="SHN57503.1"/>
    </source>
</evidence>
<evidence type="ECO:0000256" key="1">
    <source>
        <dbReference type="SAM" id="SignalP"/>
    </source>
</evidence>
<dbReference type="AlphaFoldDB" id="A0A1M7SG99"/>
<dbReference type="EMBL" id="FRDI01000003">
    <property type="protein sequence ID" value="SHN57503.1"/>
    <property type="molecule type" value="Genomic_DNA"/>
</dbReference>
<organism evidence="2 3">
    <name type="scientific">Desulfovibrio litoralis DSM 11393</name>
    <dbReference type="NCBI Taxonomy" id="1121455"/>
    <lineage>
        <taxon>Bacteria</taxon>
        <taxon>Pseudomonadati</taxon>
        <taxon>Thermodesulfobacteriota</taxon>
        <taxon>Desulfovibrionia</taxon>
        <taxon>Desulfovibrionales</taxon>
        <taxon>Desulfovibrionaceae</taxon>
        <taxon>Desulfovibrio</taxon>
    </lineage>
</organism>
<dbReference type="SUPFAM" id="SSF48403">
    <property type="entry name" value="Ankyrin repeat"/>
    <property type="match status" value="1"/>
</dbReference>
<dbReference type="InterPro" id="IPR002110">
    <property type="entry name" value="Ankyrin_rpt"/>
</dbReference>
<gene>
    <name evidence="2" type="ORF">SAMN02745728_00913</name>
</gene>
<dbReference type="Pfam" id="PF13637">
    <property type="entry name" value="Ank_4"/>
    <property type="match status" value="1"/>
</dbReference>
<dbReference type="Gene3D" id="1.25.40.20">
    <property type="entry name" value="Ankyrin repeat-containing domain"/>
    <property type="match status" value="1"/>
</dbReference>
<name>A0A1M7SG99_9BACT</name>
<dbReference type="RefSeq" id="WP_072696588.1">
    <property type="nucleotide sequence ID" value="NZ_FRDI01000003.1"/>
</dbReference>
<dbReference type="Proteomes" id="UP000186469">
    <property type="component" value="Unassembled WGS sequence"/>
</dbReference>
<keyword evidence="3" id="KW-1185">Reference proteome</keyword>
<reference evidence="2 3" key="1">
    <citation type="submission" date="2016-12" db="EMBL/GenBank/DDBJ databases">
        <authorList>
            <person name="Song W.-J."/>
            <person name="Kurnit D.M."/>
        </authorList>
    </citation>
    <scope>NUCLEOTIDE SEQUENCE [LARGE SCALE GENOMIC DNA]</scope>
    <source>
        <strain evidence="2 3">DSM 11393</strain>
    </source>
</reference>
<sequence length="84" mass="9376">MSKRLFFVISVLLLNFLFVVSAFAMSNEEFFKICENGNIKQIKAAIAKGADVNAKDKDGLTTLDYVRANKNSDIIKELMKADAK</sequence>
<feature type="chain" id="PRO_5012681026" evidence="1">
    <location>
        <begin position="25"/>
        <end position="84"/>
    </location>
</feature>
<accession>A0A1M7SG99</accession>
<dbReference type="InterPro" id="IPR036770">
    <property type="entry name" value="Ankyrin_rpt-contain_sf"/>
</dbReference>
<proteinExistence type="predicted"/>
<feature type="signal peptide" evidence="1">
    <location>
        <begin position="1"/>
        <end position="24"/>
    </location>
</feature>
<protein>
    <submittedName>
        <fullName evidence="2">Ankyrin repeats (3 copies)</fullName>
    </submittedName>
</protein>